<dbReference type="RefSeq" id="WP_350243876.1">
    <property type="nucleotide sequence ID" value="NZ_CP158299.1"/>
</dbReference>
<dbReference type="InterPro" id="IPR043129">
    <property type="entry name" value="ATPase_NBD"/>
</dbReference>
<feature type="domain" description="Hydantoinase A/oxoprolinase" evidence="1">
    <location>
        <begin position="188"/>
        <end position="494"/>
    </location>
</feature>
<dbReference type="InterPro" id="IPR045079">
    <property type="entry name" value="Oxoprolinase-like"/>
</dbReference>
<dbReference type="GO" id="GO:0006749">
    <property type="term" value="P:glutathione metabolic process"/>
    <property type="evidence" value="ECO:0007669"/>
    <property type="project" value="TreeGrafter"/>
</dbReference>
<feature type="domain" description="Hydantoinase/oxoprolinase N-terminal" evidence="2">
    <location>
        <begin position="8"/>
        <end position="99"/>
    </location>
</feature>
<dbReference type="GO" id="GO:0017168">
    <property type="term" value="F:5-oxoprolinase (ATP-hydrolyzing) activity"/>
    <property type="evidence" value="ECO:0007669"/>
    <property type="project" value="TreeGrafter"/>
</dbReference>
<evidence type="ECO:0000259" key="2">
    <source>
        <dbReference type="Pfam" id="PF05378"/>
    </source>
</evidence>
<dbReference type="PANTHER" id="PTHR11365">
    <property type="entry name" value="5-OXOPROLINASE RELATED"/>
    <property type="match status" value="1"/>
</dbReference>
<dbReference type="EMBL" id="CP158299">
    <property type="protein sequence ID" value="XBV85833.1"/>
    <property type="molecule type" value="Genomic_DNA"/>
</dbReference>
<evidence type="ECO:0000313" key="3">
    <source>
        <dbReference type="EMBL" id="XBV85833.1"/>
    </source>
</evidence>
<protein>
    <submittedName>
        <fullName evidence="3">Hydantoinase/oxoprolinase family protein</fullName>
    </submittedName>
</protein>
<dbReference type="Pfam" id="PF01968">
    <property type="entry name" value="Hydantoinase_A"/>
    <property type="match status" value="1"/>
</dbReference>
<accession>A0AAU7UC25</accession>
<gene>
    <name evidence="3" type="ORF">ABOD76_05890</name>
</gene>
<dbReference type="KEGG" id="dsc:ABOD76_05890"/>
<organism evidence="3">
    <name type="scientific">Deinococcus sonorensis KR-87</name>
    <dbReference type="NCBI Taxonomy" id="694439"/>
    <lineage>
        <taxon>Bacteria</taxon>
        <taxon>Thermotogati</taxon>
        <taxon>Deinococcota</taxon>
        <taxon>Deinococci</taxon>
        <taxon>Deinococcales</taxon>
        <taxon>Deinococcaceae</taxon>
        <taxon>Deinococcus</taxon>
    </lineage>
</organism>
<reference evidence="3" key="1">
    <citation type="submission" date="2024-06" db="EMBL/GenBank/DDBJ databases">
        <title>Draft Genome Sequence of Deinococcus sonorensis Type Strain KR-87, a Biofilm Producing Representative of the Genus Deinococcus.</title>
        <authorList>
            <person name="Boren L.S."/>
            <person name="Grosso R.A."/>
            <person name="Hugenberg-Cox A.N."/>
            <person name="Hill J.T.E."/>
            <person name="Albert C.M."/>
            <person name="Tuohy J.M."/>
        </authorList>
    </citation>
    <scope>NUCLEOTIDE SEQUENCE</scope>
    <source>
        <strain evidence="3">KR-87</strain>
    </source>
</reference>
<dbReference type="PANTHER" id="PTHR11365:SF23">
    <property type="entry name" value="HYPOTHETICAL 5-OXOPROLINASE (EUROFUNG)-RELATED"/>
    <property type="match status" value="1"/>
</dbReference>
<sequence length="689" mass="72521">MTEPVLTRIGIDVGGTFTKGVAVAPSGELLAVAHVPTTHTAERGVAEGVLQALEAVLGALPPHATVTLVAHSTTQATNALLEGDVARVGVLALAEARDERRVRPLTRLPAALPGEWAFVATDAPDFDARVLAALEVFTQRGVQALAVSQAFGVDDPTFERQAARLARSRGWPVSQGSDLSGAYGLELRTLSAAVNASILPTMLRTAAHVREAVSARLPGVPLLIIRGDGGAASLKAFEEMPLHTVVSGPAASLSGALVTRGIMDGVFFEVGGTSTNVGAIRDGQPVLKYMTVLDVPTGLRAADIRIAGVAGGSLVRVQGRRIQEVGPRSAHIAGLPYASFAPPGQLHGARLIELPAPAGQSGAYIALQTPDGARYAVTPTCAAGALGAVQADDRAQLQPDSARLAMRLLGERLGADADRAAQAVLEASAEKIVPLVADLMRDQQLRGAPLYGGGGAARVLGPVVARRLGVPFHVLEHADIISSIGAARAVIRVERERTVTRQDPTIADLLEREVGDEAVRLGADPATVRVDLSFDAEVGRLRAVAVGAHPLSAQTRTLAEDELHQQARALLGDATRRVFQGGRHSLYTAQLQVRHFLRRTVQHPAVVLDARGVPLLRLHSARVLLGSPQAVLEQLEAALGPGPAPHVAALTPSRLRDYAHLHDRRVLLETLRENVRLEREIAVLIDQET</sequence>
<dbReference type="AlphaFoldDB" id="A0AAU7UC25"/>
<name>A0AAU7UC25_9DEIO</name>
<evidence type="ECO:0000259" key="1">
    <source>
        <dbReference type="Pfam" id="PF01968"/>
    </source>
</evidence>
<dbReference type="InterPro" id="IPR008040">
    <property type="entry name" value="Hydant_A_N"/>
</dbReference>
<dbReference type="Gene3D" id="3.30.420.40">
    <property type="match status" value="1"/>
</dbReference>
<dbReference type="GO" id="GO:0005829">
    <property type="term" value="C:cytosol"/>
    <property type="evidence" value="ECO:0007669"/>
    <property type="project" value="TreeGrafter"/>
</dbReference>
<proteinExistence type="predicted"/>
<dbReference type="InterPro" id="IPR002821">
    <property type="entry name" value="Hydantoinase_A"/>
</dbReference>
<dbReference type="Pfam" id="PF05378">
    <property type="entry name" value="Hydant_A_N"/>
    <property type="match status" value="1"/>
</dbReference>
<dbReference type="SUPFAM" id="SSF53067">
    <property type="entry name" value="Actin-like ATPase domain"/>
    <property type="match status" value="1"/>
</dbReference>